<evidence type="ECO:0000256" key="1">
    <source>
        <dbReference type="SAM" id="SignalP"/>
    </source>
</evidence>
<evidence type="ECO:0008006" key="4">
    <source>
        <dbReference type="Google" id="ProtNLM"/>
    </source>
</evidence>
<accession>A0ABT9ED57</accession>
<dbReference type="SUPFAM" id="SSF56925">
    <property type="entry name" value="OMPA-like"/>
    <property type="match status" value="1"/>
</dbReference>
<sequence>MRLRRCLVLAVTLVAMASAAQAQSEPPPIWTFSVAPYAWVPALRGNVHTPLPRVGDRNFEVGGGTVITDLDALPAMIAGEARYGRLAVVGDFFYAALQQDLNTRDLLWQGGHTRVTSTVGTLLGMVRLIEAPRQSIEVGAGTRIWNFITKVSLNPGLEPGAIRKASLSWADPLVAARYRVMLSPRFGVSVYADVGGFDAGSRLTWQAIGSLDYDLTDWARLRVGWRHLNVDRQSGSFGVDLGFSGPFVAASLRF</sequence>
<organism evidence="2 3">
    <name type="scientific">Paracraurococcus lichenis</name>
    <dbReference type="NCBI Taxonomy" id="3064888"/>
    <lineage>
        <taxon>Bacteria</taxon>
        <taxon>Pseudomonadati</taxon>
        <taxon>Pseudomonadota</taxon>
        <taxon>Alphaproteobacteria</taxon>
        <taxon>Acetobacterales</taxon>
        <taxon>Roseomonadaceae</taxon>
        <taxon>Paracraurococcus</taxon>
    </lineage>
</organism>
<keyword evidence="3" id="KW-1185">Reference proteome</keyword>
<evidence type="ECO:0000313" key="3">
    <source>
        <dbReference type="Proteomes" id="UP001243009"/>
    </source>
</evidence>
<dbReference type="Proteomes" id="UP001243009">
    <property type="component" value="Unassembled WGS sequence"/>
</dbReference>
<proteinExistence type="predicted"/>
<feature type="chain" id="PRO_5046156258" description="Outer membrane protein beta-barrel domain-containing protein" evidence="1">
    <location>
        <begin position="23"/>
        <end position="254"/>
    </location>
</feature>
<dbReference type="InterPro" id="IPR011250">
    <property type="entry name" value="OMP/PagP_B-barrel"/>
</dbReference>
<keyword evidence="1" id="KW-0732">Signal</keyword>
<evidence type="ECO:0000313" key="2">
    <source>
        <dbReference type="EMBL" id="MDO9713820.1"/>
    </source>
</evidence>
<comment type="caution">
    <text evidence="2">The sequence shown here is derived from an EMBL/GenBank/DDBJ whole genome shotgun (WGS) entry which is preliminary data.</text>
</comment>
<dbReference type="RefSeq" id="WP_305108669.1">
    <property type="nucleotide sequence ID" value="NZ_JAUTWS010000124.1"/>
</dbReference>
<feature type="signal peptide" evidence="1">
    <location>
        <begin position="1"/>
        <end position="22"/>
    </location>
</feature>
<protein>
    <recommendedName>
        <fullName evidence="4">Outer membrane protein beta-barrel domain-containing protein</fullName>
    </recommendedName>
</protein>
<gene>
    <name evidence="2" type="ORF">Q7A36_36255</name>
</gene>
<name>A0ABT9ED57_9PROT</name>
<reference evidence="2 3" key="1">
    <citation type="submission" date="2023-08" db="EMBL/GenBank/DDBJ databases">
        <title>The draft genome sequence of Paracraurococcus sp. LOR1-02.</title>
        <authorList>
            <person name="Kingkaew E."/>
            <person name="Tanasupawat S."/>
        </authorList>
    </citation>
    <scope>NUCLEOTIDE SEQUENCE [LARGE SCALE GENOMIC DNA]</scope>
    <source>
        <strain evidence="2 3">LOR1-02</strain>
    </source>
</reference>
<dbReference type="EMBL" id="JAUTWS010000124">
    <property type="protein sequence ID" value="MDO9713820.1"/>
    <property type="molecule type" value="Genomic_DNA"/>
</dbReference>